<feature type="compositionally biased region" description="Polar residues" evidence="1">
    <location>
        <begin position="8"/>
        <end position="25"/>
    </location>
</feature>
<reference evidence="3" key="4">
    <citation type="submission" date="2017-01" db="UniProtKB">
        <authorList>
            <consortium name="EnsemblFungi"/>
        </authorList>
    </citation>
    <scope>IDENTIFICATION</scope>
    <source>
        <strain evidence="3">PH-1 / ATCC MYA-4620 / FGSC 9075 / NRRL 31084</strain>
    </source>
</reference>
<dbReference type="VEuPathDB" id="FungiDB:FGRAMPH1_01G11205"/>
<dbReference type="InParanoid" id="I1S8T7"/>
<organism evidence="2 4">
    <name type="scientific">Gibberella zeae (strain ATCC MYA-4620 / CBS 123657 / FGSC 9075 / NRRL 31084 / PH-1)</name>
    <name type="common">Wheat head blight fungus</name>
    <name type="synonym">Fusarium graminearum</name>
    <dbReference type="NCBI Taxonomy" id="229533"/>
    <lineage>
        <taxon>Eukaryota</taxon>
        <taxon>Fungi</taxon>
        <taxon>Dikarya</taxon>
        <taxon>Ascomycota</taxon>
        <taxon>Pezizomycotina</taxon>
        <taxon>Sordariomycetes</taxon>
        <taxon>Hypocreomycetidae</taxon>
        <taxon>Hypocreales</taxon>
        <taxon>Nectriaceae</taxon>
        <taxon>Fusarium</taxon>
    </lineage>
</organism>
<evidence type="ECO:0000313" key="3">
    <source>
        <dbReference type="EnsemblFungi" id="CEF77405"/>
    </source>
</evidence>
<evidence type="ECO:0000313" key="4">
    <source>
        <dbReference type="Proteomes" id="UP000070720"/>
    </source>
</evidence>
<dbReference type="EMBL" id="HG970333">
    <property type="protein sequence ID" value="CEF77405.1"/>
    <property type="molecule type" value="Genomic_DNA"/>
</dbReference>
<name>I1S8T7_GIBZE</name>
<sequence length="123" mass="13502">MVVYGPSTKYSQLSEASNQGTQTRTRPVFTAEIRARQCTLTHSVERLSCSPAPRSGRISLAKVTNNTQAKRTKVGTRVEQDMGLWQEDGEDIGPVSTIDALSGLMQVASAYVVVQRAHFEFGR</sequence>
<reference evidence="2 4" key="3">
    <citation type="journal article" date="2015" name="BMC Genomics">
        <title>The completed genome sequence of the pathogenic ascomycete fungus Fusarium graminearum.</title>
        <authorList>
            <person name="King R."/>
            <person name="Urban M."/>
            <person name="Hammond-Kosack M.C."/>
            <person name="Hassani-Pak K."/>
            <person name="Hammond-Kosack K.E."/>
        </authorList>
    </citation>
    <scope>NUCLEOTIDE SEQUENCE [LARGE SCALE GENOMIC DNA]</scope>
    <source>
        <strain evidence="4">ATCC MYA-4620 / CBS 123657 / FGSC 9075 / NRRL 31084 / PH-1</strain>
        <strain evidence="2">PH-1</strain>
    </source>
</reference>
<feature type="region of interest" description="Disordered" evidence="1">
    <location>
        <begin position="1"/>
        <end position="26"/>
    </location>
</feature>
<dbReference type="KEGG" id="fgr:FGSG_13265"/>
<accession>A0A098DG24</accession>
<keyword evidence="4" id="KW-1185">Reference proteome</keyword>
<proteinExistence type="predicted"/>
<dbReference type="Proteomes" id="UP000070720">
    <property type="component" value="Chromosome 2"/>
</dbReference>
<dbReference type="EnsemblFungi" id="CEF77405">
    <property type="protein sequence ID" value="CEF77405"/>
    <property type="gene ID" value="FGRRES_13265"/>
</dbReference>
<evidence type="ECO:0000313" key="2">
    <source>
        <dbReference type="EMBL" id="CEF77405.1"/>
    </source>
</evidence>
<dbReference type="RefSeq" id="XP_011319772.1">
    <property type="nucleotide sequence ID" value="XM_011321470.1"/>
</dbReference>
<dbReference type="HOGENOM" id="CLU_2015496_0_0_1"/>
<evidence type="ECO:0000256" key="1">
    <source>
        <dbReference type="SAM" id="MobiDB-lite"/>
    </source>
</evidence>
<dbReference type="AlphaFoldDB" id="I1S8T7"/>
<accession>I1S8T7</accession>
<protein>
    <submittedName>
        <fullName evidence="2">Chromosome 2, complete genome</fullName>
    </submittedName>
</protein>
<reference evidence="3 4" key="1">
    <citation type="journal article" date="2007" name="Science">
        <title>The Fusarium graminearum genome reveals a link between localized polymorphism and pathogen specialization.</title>
        <authorList>
            <person name="Cuomo C.A."/>
            <person name="Gueldener U."/>
            <person name="Xu J.-R."/>
            <person name="Trail F."/>
            <person name="Turgeon B.G."/>
            <person name="Di Pietro A."/>
            <person name="Walton J.D."/>
            <person name="Ma L.-J."/>
            <person name="Baker S.E."/>
            <person name="Rep M."/>
            <person name="Adam G."/>
            <person name="Antoniw J."/>
            <person name="Baldwin T."/>
            <person name="Calvo S.E."/>
            <person name="Chang Y.-L."/>
            <person name="DeCaprio D."/>
            <person name="Gale L.R."/>
            <person name="Gnerre S."/>
            <person name="Goswami R.S."/>
            <person name="Hammond-Kosack K."/>
            <person name="Harris L.J."/>
            <person name="Hilburn K."/>
            <person name="Kennell J.C."/>
            <person name="Kroken S."/>
            <person name="Magnuson J.K."/>
            <person name="Mannhaupt G."/>
            <person name="Mauceli E.W."/>
            <person name="Mewes H.-W."/>
            <person name="Mitterbauer R."/>
            <person name="Muehlbauer G."/>
            <person name="Muensterkoetter M."/>
            <person name="Nelson D."/>
            <person name="O'Donnell K."/>
            <person name="Ouellet T."/>
            <person name="Qi W."/>
            <person name="Quesneville H."/>
            <person name="Roncero M.I.G."/>
            <person name="Seong K.-Y."/>
            <person name="Tetko I.V."/>
            <person name="Urban M."/>
            <person name="Waalwijk C."/>
            <person name="Ward T.J."/>
            <person name="Yao J."/>
            <person name="Birren B.W."/>
            <person name="Kistler H.C."/>
        </authorList>
    </citation>
    <scope>NUCLEOTIDE SEQUENCE [LARGE SCALE GENOMIC DNA]</scope>
    <source>
        <strain evidence="4">ATCC MYA-4620 / CBS 123657 / FGSC 9075 / NRRL 31084 / PH-1</strain>
        <strain evidence="3">PH-1 / ATCC MYA-4620 / FGSC 9075 / NRRL 31084</strain>
    </source>
</reference>
<reference evidence="3 4" key="2">
    <citation type="journal article" date="2010" name="Nature">
        <title>Comparative genomics reveals mobile pathogenicity chromosomes in Fusarium.</title>
        <authorList>
            <person name="Ma L.J."/>
            <person name="van der Does H.C."/>
            <person name="Borkovich K.A."/>
            <person name="Coleman J.J."/>
            <person name="Daboussi M.J."/>
            <person name="Di Pietro A."/>
            <person name="Dufresne M."/>
            <person name="Freitag M."/>
            <person name="Grabherr M."/>
            <person name="Henrissat B."/>
            <person name="Houterman P.M."/>
            <person name="Kang S."/>
            <person name="Shim W.B."/>
            <person name="Woloshuk C."/>
            <person name="Xie X."/>
            <person name="Xu J.R."/>
            <person name="Antoniw J."/>
            <person name="Baker S.E."/>
            <person name="Bluhm B.H."/>
            <person name="Breakspear A."/>
            <person name="Brown D.W."/>
            <person name="Butchko R.A."/>
            <person name="Chapman S."/>
            <person name="Coulson R."/>
            <person name="Coutinho P.M."/>
            <person name="Danchin E.G."/>
            <person name="Diener A."/>
            <person name="Gale L.R."/>
            <person name="Gardiner D.M."/>
            <person name="Goff S."/>
            <person name="Hammond-Kosack K.E."/>
            <person name="Hilburn K."/>
            <person name="Hua-Van A."/>
            <person name="Jonkers W."/>
            <person name="Kazan K."/>
            <person name="Kodira C.D."/>
            <person name="Koehrsen M."/>
            <person name="Kumar L."/>
            <person name="Lee Y.H."/>
            <person name="Li L."/>
            <person name="Manners J.M."/>
            <person name="Miranda-Saavedra D."/>
            <person name="Mukherjee M."/>
            <person name="Park G."/>
            <person name="Park J."/>
            <person name="Park S.Y."/>
            <person name="Proctor R.H."/>
            <person name="Regev A."/>
            <person name="Ruiz-Roldan M.C."/>
            <person name="Sain D."/>
            <person name="Sakthikumar S."/>
            <person name="Sykes S."/>
            <person name="Schwartz D.C."/>
            <person name="Turgeon B.G."/>
            <person name="Wapinski I."/>
            <person name="Yoder O."/>
            <person name="Young S."/>
            <person name="Zeng Q."/>
            <person name="Zhou S."/>
            <person name="Galagan J."/>
            <person name="Cuomo C.A."/>
            <person name="Kistler H.C."/>
            <person name="Rep M."/>
        </authorList>
    </citation>
    <scope>GENOME REANNOTATION</scope>
    <source>
        <strain evidence="4">ATCC MYA-4620 / CBS 123657 / FGSC 9075 / NRRL 31084 / PH-1</strain>
        <strain evidence="3">PH-1 / ATCC MYA-4620 / FGSC 9075 / NRRL 31084</strain>
    </source>
</reference>
<gene>
    <name evidence="2" type="ORF">FGRAMPH1_01T11205</name>
</gene>